<accession>A0A9P6RXT0</accession>
<comment type="caution">
    <text evidence="10">The sequence shown here is derived from an EMBL/GenBank/DDBJ whole genome shotgun (WGS) entry which is preliminary data.</text>
</comment>
<dbReference type="GO" id="GO:0005634">
    <property type="term" value="C:nucleus"/>
    <property type="evidence" value="ECO:0007669"/>
    <property type="project" value="UniProtKB-SubCell"/>
</dbReference>
<feature type="domain" description="C2H2-type" evidence="9">
    <location>
        <begin position="503"/>
        <end position="525"/>
    </location>
</feature>
<dbReference type="SMART" id="SM00355">
    <property type="entry name" value="ZnF_C2H2"/>
    <property type="match status" value="2"/>
</dbReference>
<protein>
    <recommendedName>
        <fullName evidence="9">C2H2-type domain-containing protein</fullName>
    </recommendedName>
</protein>
<evidence type="ECO:0000256" key="5">
    <source>
        <dbReference type="ARBA" id="ARBA00022833"/>
    </source>
</evidence>
<feature type="region of interest" description="Disordered" evidence="8">
    <location>
        <begin position="396"/>
        <end position="439"/>
    </location>
</feature>
<dbReference type="PROSITE" id="PS00028">
    <property type="entry name" value="ZINC_FINGER_C2H2_1"/>
    <property type="match status" value="2"/>
</dbReference>
<dbReference type="InterPro" id="IPR013087">
    <property type="entry name" value="Znf_C2H2_type"/>
</dbReference>
<reference evidence="10" key="1">
    <citation type="journal article" date="2020" name="Fungal Divers.">
        <title>Resolving the Mortierellaceae phylogeny through synthesis of multi-gene phylogenetics and phylogenomics.</title>
        <authorList>
            <person name="Vandepol N."/>
            <person name="Liber J."/>
            <person name="Desiro A."/>
            <person name="Na H."/>
            <person name="Kennedy M."/>
            <person name="Barry K."/>
            <person name="Grigoriev I.V."/>
            <person name="Miller A.N."/>
            <person name="O'Donnell K."/>
            <person name="Stajich J.E."/>
            <person name="Bonito G."/>
        </authorList>
    </citation>
    <scope>NUCLEOTIDE SEQUENCE</scope>
    <source>
        <strain evidence="10">REB-010B</strain>
    </source>
</reference>
<evidence type="ECO:0000256" key="1">
    <source>
        <dbReference type="ARBA" id="ARBA00004123"/>
    </source>
</evidence>
<evidence type="ECO:0000256" key="8">
    <source>
        <dbReference type="SAM" id="MobiDB-lite"/>
    </source>
</evidence>
<keyword evidence="3" id="KW-0677">Repeat</keyword>
<sequence length="567" mass="62707">MCPAVLSDNFLSLQSQSDIQSFAPHPPQELSKDQSFNLSYSVEGIQPGAAGSPTLSSHIPPVGTFDYGPQAFLHPLSYEPDQFSHQTRFSQGHEATSDIAFDDFVQLPNIQDPISACDLDEPSVVCPVVLDNLVYPASSVSVNPSSTSASIAAVDSRMVTLKLENSDDMEAQNSTGNVTLLNQRRRTSGRCKTESDHALRKGLKAALIKKRIQKTRSVTAASTNQHDPTQLANASQFSYPITSTYLPTSMPMFQLMPSVPSLPLPLHAHQYNQPQHQSALTISAHSFNMNPTAAHDVSRRSSHQPSPAMQHDVRLPEHSHNYSHQTPLTNEGSYPTPNYYGQTDLGTAIASSILLTSAPMQPMPQASHQEQLPHTLLKAPSYHDVIRQRNADELETMSDDESITTRCHSQSAPQNFTDERQPELHDTKAHLKCSGSPDSIMMTEDWRPRQTTAPPYFGGGASYADNAICSQRSKFSVSALTMPFQAATQARKTSRSADTHNKHICPDCSKSFTRPFNLRSHVRTHQVADNEKKPFTCGKCDWRFTRKHDLNRHIRARHPHASGRSSK</sequence>
<comment type="subcellular location">
    <subcellularLocation>
        <location evidence="1">Nucleus</location>
    </subcellularLocation>
</comment>
<dbReference type="OrthoDB" id="8117402at2759"/>
<evidence type="ECO:0000313" key="10">
    <source>
        <dbReference type="EMBL" id="KAG0329412.1"/>
    </source>
</evidence>
<keyword evidence="5" id="KW-0862">Zinc</keyword>
<evidence type="ECO:0000256" key="7">
    <source>
        <dbReference type="PROSITE-ProRule" id="PRU00042"/>
    </source>
</evidence>
<dbReference type="Proteomes" id="UP000738325">
    <property type="component" value="Unassembled WGS sequence"/>
</dbReference>
<evidence type="ECO:0000256" key="2">
    <source>
        <dbReference type="ARBA" id="ARBA00022723"/>
    </source>
</evidence>
<evidence type="ECO:0000256" key="3">
    <source>
        <dbReference type="ARBA" id="ARBA00022737"/>
    </source>
</evidence>
<dbReference type="EMBL" id="JAAAIP010000016">
    <property type="protein sequence ID" value="KAG0329412.1"/>
    <property type="molecule type" value="Genomic_DNA"/>
</dbReference>
<feature type="compositionally biased region" description="Basic and acidic residues" evidence="8">
    <location>
        <begin position="417"/>
        <end position="429"/>
    </location>
</feature>
<dbReference type="Gene3D" id="3.30.160.60">
    <property type="entry name" value="Classic Zinc Finger"/>
    <property type="match status" value="2"/>
</dbReference>
<dbReference type="Pfam" id="PF00096">
    <property type="entry name" value="zf-C2H2"/>
    <property type="match status" value="2"/>
</dbReference>
<evidence type="ECO:0000259" key="9">
    <source>
        <dbReference type="PROSITE" id="PS50157"/>
    </source>
</evidence>
<feature type="compositionally biased region" description="Polar residues" evidence="8">
    <location>
        <begin position="404"/>
        <end position="416"/>
    </location>
</feature>
<dbReference type="FunFam" id="3.30.160.60:FF:000100">
    <property type="entry name" value="Zinc finger 45-like"/>
    <property type="match status" value="1"/>
</dbReference>
<keyword evidence="2" id="KW-0479">Metal-binding</keyword>
<dbReference type="InterPro" id="IPR036236">
    <property type="entry name" value="Znf_C2H2_sf"/>
</dbReference>
<name>A0A9P6RXT0_9FUNG</name>
<evidence type="ECO:0000256" key="6">
    <source>
        <dbReference type="ARBA" id="ARBA00023242"/>
    </source>
</evidence>
<keyword evidence="11" id="KW-1185">Reference proteome</keyword>
<dbReference type="PANTHER" id="PTHR16515:SF66">
    <property type="entry name" value="C2H2-TYPE DOMAIN-CONTAINING PROTEIN"/>
    <property type="match status" value="1"/>
</dbReference>
<proteinExistence type="predicted"/>
<dbReference type="InterPro" id="IPR050331">
    <property type="entry name" value="Zinc_finger"/>
</dbReference>
<dbReference type="PANTHER" id="PTHR16515">
    <property type="entry name" value="PR DOMAIN ZINC FINGER PROTEIN"/>
    <property type="match status" value="1"/>
</dbReference>
<keyword evidence="4 7" id="KW-0863">Zinc-finger</keyword>
<feature type="region of interest" description="Disordered" evidence="8">
    <location>
        <begin position="319"/>
        <end position="339"/>
    </location>
</feature>
<dbReference type="PROSITE" id="PS50157">
    <property type="entry name" value="ZINC_FINGER_C2H2_2"/>
    <property type="match status" value="2"/>
</dbReference>
<dbReference type="GO" id="GO:0010468">
    <property type="term" value="P:regulation of gene expression"/>
    <property type="evidence" value="ECO:0007669"/>
    <property type="project" value="TreeGrafter"/>
</dbReference>
<evidence type="ECO:0000256" key="4">
    <source>
        <dbReference type="ARBA" id="ARBA00022771"/>
    </source>
</evidence>
<dbReference type="SUPFAM" id="SSF57667">
    <property type="entry name" value="beta-beta-alpha zinc fingers"/>
    <property type="match status" value="1"/>
</dbReference>
<feature type="domain" description="C2H2-type" evidence="9">
    <location>
        <begin position="535"/>
        <end position="565"/>
    </location>
</feature>
<evidence type="ECO:0000313" key="11">
    <source>
        <dbReference type="Proteomes" id="UP000738325"/>
    </source>
</evidence>
<feature type="compositionally biased region" description="Polar residues" evidence="8">
    <location>
        <begin position="322"/>
        <end position="339"/>
    </location>
</feature>
<dbReference type="AlphaFoldDB" id="A0A9P6RXT0"/>
<dbReference type="FunFam" id="3.30.160.60:FF:000630">
    <property type="entry name" value="Zinc finger protein 180"/>
    <property type="match status" value="1"/>
</dbReference>
<gene>
    <name evidence="10" type="ORF">BGZ99_002123</name>
</gene>
<dbReference type="GO" id="GO:0008270">
    <property type="term" value="F:zinc ion binding"/>
    <property type="evidence" value="ECO:0007669"/>
    <property type="project" value="UniProtKB-KW"/>
</dbReference>
<organism evidence="10 11">
    <name type="scientific">Dissophora globulifera</name>
    <dbReference type="NCBI Taxonomy" id="979702"/>
    <lineage>
        <taxon>Eukaryota</taxon>
        <taxon>Fungi</taxon>
        <taxon>Fungi incertae sedis</taxon>
        <taxon>Mucoromycota</taxon>
        <taxon>Mortierellomycotina</taxon>
        <taxon>Mortierellomycetes</taxon>
        <taxon>Mortierellales</taxon>
        <taxon>Mortierellaceae</taxon>
        <taxon>Dissophora</taxon>
    </lineage>
</organism>
<keyword evidence="6" id="KW-0539">Nucleus</keyword>